<evidence type="ECO:0000313" key="1">
    <source>
        <dbReference type="EMBL" id="CQR52427.1"/>
    </source>
</evidence>
<dbReference type="KEGG" id="pri:PRIO_0822"/>
<dbReference type="HOGENOM" id="CLU_1407586_0_0_9"/>
<evidence type="ECO:0000313" key="2">
    <source>
        <dbReference type="Proteomes" id="UP000033163"/>
    </source>
</evidence>
<dbReference type="AlphaFoldDB" id="A0A0E4H6T4"/>
<accession>A0A0E4H6T4</accession>
<dbReference type="EMBL" id="LN831776">
    <property type="protein sequence ID" value="CQR52427.1"/>
    <property type="molecule type" value="Genomic_DNA"/>
</dbReference>
<organism evidence="1 2">
    <name type="scientific">Paenibacillus riograndensis SBR5</name>
    <dbReference type="NCBI Taxonomy" id="1073571"/>
    <lineage>
        <taxon>Bacteria</taxon>
        <taxon>Bacillati</taxon>
        <taxon>Bacillota</taxon>
        <taxon>Bacilli</taxon>
        <taxon>Bacillales</taxon>
        <taxon>Paenibacillaceae</taxon>
        <taxon>Paenibacillus</taxon>
        <taxon>Paenibacillus sonchi group</taxon>
    </lineage>
</organism>
<proteinExistence type="predicted"/>
<reference evidence="2" key="1">
    <citation type="submission" date="2015-03" db="EMBL/GenBank/DDBJ databases">
        <authorList>
            <person name="Wibberg D."/>
        </authorList>
    </citation>
    <scope>NUCLEOTIDE SEQUENCE [LARGE SCALE GENOMIC DNA]</scope>
</reference>
<protein>
    <submittedName>
        <fullName evidence="1">Uncharacterized protein</fullName>
    </submittedName>
</protein>
<sequence>MSQHPSMNFTRDLDSQEGFIKNLIVACLTLQARKYYSNASEDERNDYIGDMLAAIGYNIKDQTRRGSSSSGKGSGELDIFVSKDRLPFTVIEAMNLSSLSTNYINEHLDKIFSYDTSGNKFNVCLSYVKIADFNSFWEKYSVHVAKYSYPSPLLSSDTSIDDEYGYSELRIMKTNHSRSGRTVSLYHICVRID</sequence>
<name>A0A0E4H6T4_9BACL</name>
<gene>
    <name evidence="1" type="ORF">PRIO_0822</name>
</gene>
<dbReference type="PATRIC" id="fig|1073571.4.peg.858"/>
<dbReference type="Proteomes" id="UP000033163">
    <property type="component" value="Chromosome I"/>
</dbReference>